<dbReference type="InterPro" id="IPR050863">
    <property type="entry name" value="CenT-Element_Derived"/>
</dbReference>
<evidence type="ECO:0000313" key="5">
    <source>
        <dbReference type="EMBL" id="CAG9324361.1"/>
    </source>
</evidence>
<evidence type="ECO:0000256" key="3">
    <source>
        <dbReference type="SAM" id="Phobius"/>
    </source>
</evidence>
<dbReference type="EMBL" id="CAJZBQ010000036">
    <property type="protein sequence ID" value="CAG9324361.1"/>
    <property type="molecule type" value="Genomic_DNA"/>
</dbReference>
<dbReference type="Proteomes" id="UP001162131">
    <property type="component" value="Unassembled WGS sequence"/>
</dbReference>
<reference evidence="5" key="1">
    <citation type="submission" date="2021-09" db="EMBL/GenBank/DDBJ databases">
        <authorList>
            <consortium name="AG Swart"/>
            <person name="Singh M."/>
            <person name="Singh A."/>
            <person name="Seah K."/>
            <person name="Emmerich C."/>
        </authorList>
    </citation>
    <scope>NUCLEOTIDE SEQUENCE</scope>
    <source>
        <strain evidence="5">ATCC30299</strain>
    </source>
</reference>
<dbReference type="Gene3D" id="1.10.10.60">
    <property type="entry name" value="Homeodomain-like"/>
    <property type="match status" value="1"/>
</dbReference>
<dbReference type="PROSITE" id="PS51253">
    <property type="entry name" value="HTH_CENPB"/>
    <property type="match status" value="1"/>
</dbReference>
<dbReference type="SMART" id="SM00674">
    <property type="entry name" value="CENPB"/>
    <property type="match status" value="1"/>
</dbReference>
<evidence type="ECO:0000256" key="2">
    <source>
        <dbReference type="SAM" id="MobiDB-lite"/>
    </source>
</evidence>
<dbReference type="Pfam" id="PF03221">
    <property type="entry name" value="HTH_Tnp_Tc5"/>
    <property type="match status" value="1"/>
</dbReference>
<dbReference type="InterPro" id="IPR004875">
    <property type="entry name" value="DDE_SF_endonuclease_dom"/>
</dbReference>
<dbReference type="PANTHER" id="PTHR19303">
    <property type="entry name" value="TRANSPOSON"/>
    <property type="match status" value="1"/>
</dbReference>
<gene>
    <name evidence="5" type="ORF">BSTOLATCC_MIC36153</name>
</gene>
<evidence type="ECO:0000259" key="4">
    <source>
        <dbReference type="PROSITE" id="PS51253"/>
    </source>
</evidence>
<name>A0AAU9JRJ7_9CILI</name>
<sequence>MKKIDMRWGQFYNVVKVFHKQKDNIHFLLFSQFSLLIYYFLGHFAKMDELNLNDPWEDFEESKCQEDQEEEEESDEKLANGKPAPTRKQRPLKLTAEQKQELIMRYRYLKVNRRALAKEYGIGISTFGEIIKKAGQLKNAIDSEKCPELIESKKIISRNHNPALEKALIIWCNQWYNAGKIIMENEVSEKAIQFHLKLKAFGEQPDFSASWSWTKNFIARNDLGKISSPNRTPMHPENELKAFVNQLNFIIENEKYSPEQIYTCDESSIFWQTLPSGLSIRLKDEWKLRLSQSRVKCLLCCNATGSHRLPLMIAGDFHKPIGEHWPCLWIYSNKGIITNPIFESWLNNQFIPSMKKYMESKNLPQKAILLLDNAPIHNLSKAANTKDVKIIYYPHNITHLVQPLSQVSIRTFRKIFRLKILKLLFKHSKEHSGLNLEKMIIYFLAKFGLRQCAYYLAESWNEIPDTIMKSDWNALGMNIFVRYVQILDDSMDKILHECREILSMSNKDVEEYLEKDNIFDREEDLLTDDEIIEQVANYKKESTIENYEDFKISHDDAVKALKMVVKYLEIAPIATKGFLAKAKYLLENLEENKIAPLKRPKFQEACEIAEDEWFIVN</sequence>
<organism evidence="5 6">
    <name type="scientific">Blepharisma stoltei</name>
    <dbReference type="NCBI Taxonomy" id="1481888"/>
    <lineage>
        <taxon>Eukaryota</taxon>
        <taxon>Sar</taxon>
        <taxon>Alveolata</taxon>
        <taxon>Ciliophora</taxon>
        <taxon>Postciliodesmatophora</taxon>
        <taxon>Heterotrichea</taxon>
        <taxon>Heterotrichida</taxon>
        <taxon>Blepharismidae</taxon>
        <taxon>Blepharisma</taxon>
    </lineage>
</organism>
<accession>A0AAU9JRJ7</accession>
<keyword evidence="3" id="KW-1133">Transmembrane helix</keyword>
<proteinExistence type="predicted"/>
<dbReference type="AlphaFoldDB" id="A0AAU9JRJ7"/>
<keyword evidence="6" id="KW-1185">Reference proteome</keyword>
<dbReference type="SUPFAM" id="SSF46689">
    <property type="entry name" value="Homeodomain-like"/>
    <property type="match status" value="1"/>
</dbReference>
<protein>
    <recommendedName>
        <fullName evidence="4">HTH CENPB-type domain-containing protein</fullName>
    </recommendedName>
</protein>
<keyword evidence="1" id="KW-0238">DNA-binding</keyword>
<dbReference type="Pfam" id="PF03184">
    <property type="entry name" value="DDE_1"/>
    <property type="match status" value="1"/>
</dbReference>
<keyword evidence="3" id="KW-0812">Transmembrane</keyword>
<evidence type="ECO:0000256" key="1">
    <source>
        <dbReference type="ARBA" id="ARBA00023125"/>
    </source>
</evidence>
<dbReference type="InterPro" id="IPR006600">
    <property type="entry name" value="HTH_CenpB_DNA-bd_dom"/>
</dbReference>
<dbReference type="InterPro" id="IPR036397">
    <property type="entry name" value="RNaseH_sf"/>
</dbReference>
<dbReference type="InterPro" id="IPR009057">
    <property type="entry name" value="Homeodomain-like_sf"/>
</dbReference>
<comment type="caution">
    <text evidence="5">The sequence shown here is derived from an EMBL/GenBank/DDBJ whole genome shotgun (WGS) entry which is preliminary data.</text>
</comment>
<dbReference type="GO" id="GO:0003677">
    <property type="term" value="F:DNA binding"/>
    <property type="evidence" value="ECO:0007669"/>
    <property type="project" value="UniProtKB-KW"/>
</dbReference>
<dbReference type="PANTHER" id="PTHR19303:SF73">
    <property type="entry name" value="PROTEIN PDC2"/>
    <property type="match status" value="1"/>
</dbReference>
<feature type="domain" description="HTH CENPB-type" evidence="4">
    <location>
        <begin position="152"/>
        <end position="227"/>
    </location>
</feature>
<feature type="transmembrane region" description="Helical" evidence="3">
    <location>
        <begin position="25"/>
        <end position="45"/>
    </location>
</feature>
<dbReference type="GO" id="GO:0005634">
    <property type="term" value="C:nucleus"/>
    <property type="evidence" value="ECO:0007669"/>
    <property type="project" value="TreeGrafter"/>
</dbReference>
<dbReference type="Gene3D" id="3.30.420.10">
    <property type="entry name" value="Ribonuclease H-like superfamily/Ribonuclease H"/>
    <property type="match status" value="1"/>
</dbReference>
<keyword evidence="3" id="KW-0472">Membrane</keyword>
<evidence type="ECO:0000313" key="6">
    <source>
        <dbReference type="Proteomes" id="UP001162131"/>
    </source>
</evidence>
<feature type="region of interest" description="Disordered" evidence="2">
    <location>
        <begin position="61"/>
        <end position="91"/>
    </location>
</feature>